<dbReference type="OrthoDB" id="6863213at2759"/>
<name>A0A8J9V984_9NEOP</name>
<feature type="domain" description="Exonuclease" evidence="5">
    <location>
        <begin position="5"/>
        <end position="161"/>
    </location>
</feature>
<dbReference type="Proteomes" id="UP000838878">
    <property type="component" value="Chromosome 6"/>
</dbReference>
<dbReference type="GO" id="GO:0004527">
    <property type="term" value="F:exonuclease activity"/>
    <property type="evidence" value="ECO:0007669"/>
    <property type="project" value="InterPro"/>
</dbReference>
<reference evidence="6" key="1">
    <citation type="submission" date="2021-12" db="EMBL/GenBank/DDBJ databases">
        <authorList>
            <person name="Martin H S."/>
        </authorList>
    </citation>
    <scope>NUCLEOTIDE SEQUENCE</scope>
</reference>
<dbReference type="InterPro" id="IPR013520">
    <property type="entry name" value="Ribonucl_H"/>
</dbReference>
<dbReference type="PANTHER" id="PTHR12801">
    <property type="entry name" value="RNA EXONUCLEASE REXO1 / RECO3 FAMILY MEMBER-RELATED"/>
    <property type="match status" value="1"/>
</dbReference>
<dbReference type="Pfam" id="PF00929">
    <property type="entry name" value="RNase_T"/>
    <property type="match status" value="1"/>
</dbReference>
<evidence type="ECO:0000313" key="6">
    <source>
        <dbReference type="EMBL" id="CAH0727577.1"/>
    </source>
</evidence>
<dbReference type="Gene3D" id="3.30.420.10">
    <property type="entry name" value="Ribonuclease H-like superfamily/Ribonuclease H"/>
    <property type="match status" value="1"/>
</dbReference>
<evidence type="ECO:0000256" key="4">
    <source>
        <dbReference type="ARBA" id="ARBA00025599"/>
    </source>
</evidence>
<evidence type="ECO:0000256" key="2">
    <source>
        <dbReference type="ARBA" id="ARBA00022722"/>
    </source>
</evidence>
<evidence type="ECO:0000313" key="7">
    <source>
        <dbReference type="Proteomes" id="UP000838878"/>
    </source>
</evidence>
<evidence type="ECO:0000256" key="1">
    <source>
        <dbReference type="ARBA" id="ARBA00022552"/>
    </source>
</evidence>
<evidence type="ECO:0000259" key="5">
    <source>
        <dbReference type="SMART" id="SM00479"/>
    </source>
</evidence>
<dbReference type="SMART" id="SM00479">
    <property type="entry name" value="EXOIII"/>
    <property type="match status" value="1"/>
</dbReference>
<dbReference type="GO" id="GO:0003676">
    <property type="term" value="F:nucleic acid binding"/>
    <property type="evidence" value="ECO:0007669"/>
    <property type="project" value="InterPro"/>
</dbReference>
<gene>
    <name evidence="6" type="ORF">BINO364_LOCUS12898</name>
</gene>
<dbReference type="InterPro" id="IPR012337">
    <property type="entry name" value="RNaseH-like_sf"/>
</dbReference>
<keyword evidence="1" id="KW-0698">rRNA processing</keyword>
<accession>A0A8J9V984</accession>
<feature type="non-terminal residue" evidence="6">
    <location>
        <position position="163"/>
    </location>
</feature>
<sequence>MTLKYAIDCETVGCVAGSFLARVSIVNEHGFPVLDEYVRPTAMVTDYRNITTEIKKNHLENGSDLPTVRNKVANIIKGCILIGHYLKFELEALSLSHPEINQRDLATYEPFLRKYHYNPVALKTLARDVLGRSIQEDEHDSIEDARACMDIYLKVASEWDSDI</sequence>
<dbReference type="InterPro" id="IPR047021">
    <property type="entry name" value="REXO1/3/4-like"/>
</dbReference>
<dbReference type="GO" id="GO:0006364">
    <property type="term" value="P:rRNA processing"/>
    <property type="evidence" value="ECO:0007669"/>
    <property type="project" value="UniProtKB-KW"/>
</dbReference>
<proteinExistence type="predicted"/>
<dbReference type="AlphaFoldDB" id="A0A8J9V984"/>
<dbReference type="InterPro" id="IPR036397">
    <property type="entry name" value="RNaseH_sf"/>
</dbReference>
<evidence type="ECO:0000256" key="3">
    <source>
        <dbReference type="ARBA" id="ARBA00022801"/>
    </source>
</evidence>
<organism evidence="6 7">
    <name type="scientific">Brenthis ino</name>
    <name type="common">lesser marbled fritillary</name>
    <dbReference type="NCBI Taxonomy" id="405034"/>
    <lineage>
        <taxon>Eukaryota</taxon>
        <taxon>Metazoa</taxon>
        <taxon>Ecdysozoa</taxon>
        <taxon>Arthropoda</taxon>
        <taxon>Hexapoda</taxon>
        <taxon>Insecta</taxon>
        <taxon>Pterygota</taxon>
        <taxon>Neoptera</taxon>
        <taxon>Endopterygota</taxon>
        <taxon>Lepidoptera</taxon>
        <taxon>Glossata</taxon>
        <taxon>Ditrysia</taxon>
        <taxon>Papilionoidea</taxon>
        <taxon>Nymphalidae</taxon>
        <taxon>Heliconiinae</taxon>
        <taxon>Argynnini</taxon>
        <taxon>Brenthis</taxon>
    </lineage>
</organism>
<dbReference type="PANTHER" id="PTHR12801:SF45">
    <property type="entry name" value="RNA EXONUCLEASE 4"/>
    <property type="match status" value="1"/>
</dbReference>
<comment type="function">
    <text evidence="4">Exoribonuclease involved in ribosome biosynthesis. Involved in the processing of ITS1, the internal transcribed spacer localized between the 18S and 5.8S rRNAs.</text>
</comment>
<dbReference type="SUPFAM" id="SSF53098">
    <property type="entry name" value="Ribonuclease H-like"/>
    <property type="match status" value="1"/>
</dbReference>
<dbReference type="EMBL" id="OV170226">
    <property type="protein sequence ID" value="CAH0727577.1"/>
    <property type="molecule type" value="Genomic_DNA"/>
</dbReference>
<keyword evidence="7" id="KW-1185">Reference proteome</keyword>
<dbReference type="GO" id="GO:0005634">
    <property type="term" value="C:nucleus"/>
    <property type="evidence" value="ECO:0007669"/>
    <property type="project" value="TreeGrafter"/>
</dbReference>
<keyword evidence="3" id="KW-0378">Hydrolase</keyword>
<protein>
    <recommendedName>
        <fullName evidence="5">Exonuclease domain-containing protein</fullName>
    </recommendedName>
</protein>
<keyword evidence="2" id="KW-0540">Nuclease</keyword>